<evidence type="ECO:0000256" key="10">
    <source>
        <dbReference type="ARBA" id="ARBA00023136"/>
    </source>
</evidence>
<keyword evidence="3" id="KW-0813">Transport</keyword>
<name>A0A023BD38_GRENI</name>
<dbReference type="GO" id="GO:0030171">
    <property type="term" value="F:voltage-gated proton channel activity"/>
    <property type="evidence" value="ECO:0007669"/>
    <property type="project" value="InterPro"/>
</dbReference>
<dbReference type="Proteomes" id="UP000019763">
    <property type="component" value="Unassembled WGS sequence"/>
</dbReference>
<comment type="subcellular location">
    <subcellularLocation>
        <location evidence="1">Cell membrane</location>
        <topology evidence="1">Multi-pass membrane protein</topology>
    </subcellularLocation>
</comment>
<keyword evidence="10 13" id="KW-0472">Membrane</keyword>
<keyword evidence="9" id="KW-0406">Ion transport</keyword>
<feature type="transmembrane region" description="Helical" evidence="13">
    <location>
        <begin position="148"/>
        <end position="170"/>
    </location>
</feature>
<evidence type="ECO:0000256" key="9">
    <source>
        <dbReference type="ARBA" id="ARBA00023065"/>
    </source>
</evidence>
<evidence type="ECO:0000256" key="13">
    <source>
        <dbReference type="SAM" id="Phobius"/>
    </source>
</evidence>
<reference evidence="15" key="1">
    <citation type="submission" date="2013-12" db="EMBL/GenBank/DDBJ databases">
        <authorList>
            <person name="Omoto C.K."/>
            <person name="Sibley D."/>
            <person name="Venepally P."/>
            <person name="Hadjithomas M."/>
            <person name="Karamycheva S."/>
            <person name="Brunk B."/>
            <person name="Roos D."/>
            <person name="Caler E."/>
            <person name="Lorenzi H."/>
        </authorList>
    </citation>
    <scope>NUCLEOTIDE SEQUENCE</scope>
</reference>
<evidence type="ECO:0000256" key="12">
    <source>
        <dbReference type="ARBA" id="ARBA00031989"/>
    </source>
</evidence>
<sequence>MQDFHRHKVSLGLAERRRFRDFDEAEFEVYDKELCLEEGLCPSVITSDVGEEPSGPKPISVRIEHFLDKPATHIVIMCLVMIDMIIVASELAITIADPHHEQVPKWVGHSLEMTGDYILIVFFVETILHIISAGVTEYFRSLTHAFDFAIVMVSFFMNFYASQWAQFLLLTRLWRVVRVMETVAVAASLKAKQKFKLEKDAIRQESHLWKERYFHEREKKLIAVKVGKGIICLQCHQPHNKPNSQDTLEHSNGLL</sequence>
<proteinExistence type="predicted"/>
<keyword evidence="11" id="KW-0407">Ion channel</keyword>
<organism evidence="15 16">
    <name type="scientific">Gregarina niphandrodes</name>
    <name type="common">Septate eugregarine</name>
    <dbReference type="NCBI Taxonomy" id="110365"/>
    <lineage>
        <taxon>Eukaryota</taxon>
        <taxon>Sar</taxon>
        <taxon>Alveolata</taxon>
        <taxon>Apicomplexa</taxon>
        <taxon>Conoidasida</taxon>
        <taxon>Gregarinasina</taxon>
        <taxon>Eugregarinorida</taxon>
        <taxon>Gregarinidae</taxon>
        <taxon>Gregarina</taxon>
    </lineage>
</organism>
<feature type="transmembrane region" description="Helical" evidence="13">
    <location>
        <begin position="74"/>
        <end position="96"/>
    </location>
</feature>
<keyword evidence="16" id="KW-1185">Reference proteome</keyword>
<dbReference type="EMBL" id="AFNH02000066">
    <property type="protein sequence ID" value="EZG86956.1"/>
    <property type="molecule type" value="Genomic_DNA"/>
</dbReference>
<evidence type="ECO:0000256" key="8">
    <source>
        <dbReference type="ARBA" id="ARBA00023054"/>
    </source>
</evidence>
<dbReference type="PANTHER" id="PTHR46480">
    <property type="entry name" value="F20B24.22"/>
    <property type="match status" value="1"/>
</dbReference>
<dbReference type="GO" id="GO:0005886">
    <property type="term" value="C:plasma membrane"/>
    <property type="evidence" value="ECO:0007669"/>
    <property type="project" value="UniProtKB-SubCell"/>
</dbReference>
<evidence type="ECO:0000256" key="11">
    <source>
        <dbReference type="ARBA" id="ARBA00023303"/>
    </source>
</evidence>
<dbReference type="Gene3D" id="1.20.120.350">
    <property type="entry name" value="Voltage-gated potassium channels. Chain C"/>
    <property type="match status" value="1"/>
</dbReference>
<feature type="transmembrane region" description="Helical" evidence="13">
    <location>
        <begin position="117"/>
        <end position="136"/>
    </location>
</feature>
<evidence type="ECO:0000256" key="7">
    <source>
        <dbReference type="ARBA" id="ARBA00022989"/>
    </source>
</evidence>
<keyword evidence="6" id="KW-0851">Voltage-gated channel</keyword>
<evidence type="ECO:0000259" key="14">
    <source>
        <dbReference type="Pfam" id="PF00520"/>
    </source>
</evidence>
<dbReference type="InterPro" id="IPR031846">
    <property type="entry name" value="Hvcn1"/>
</dbReference>
<keyword evidence="4" id="KW-1003">Cell membrane</keyword>
<evidence type="ECO:0000256" key="3">
    <source>
        <dbReference type="ARBA" id="ARBA00022448"/>
    </source>
</evidence>
<evidence type="ECO:0000256" key="1">
    <source>
        <dbReference type="ARBA" id="ARBA00004651"/>
    </source>
</evidence>
<evidence type="ECO:0000256" key="5">
    <source>
        <dbReference type="ARBA" id="ARBA00022692"/>
    </source>
</evidence>
<keyword evidence="5 13" id="KW-0812">Transmembrane</keyword>
<evidence type="ECO:0000313" key="15">
    <source>
        <dbReference type="EMBL" id="EZG86956.1"/>
    </source>
</evidence>
<evidence type="ECO:0000256" key="6">
    <source>
        <dbReference type="ARBA" id="ARBA00022882"/>
    </source>
</evidence>
<dbReference type="Pfam" id="PF00520">
    <property type="entry name" value="Ion_trans"/>
    <property type="match status" value="1"/>
</dbReference>
<protein>
    <recommendedName>
        <fullName evidence="2">Voltage-gated hydrogen channel 1</fullName>
    </recommendedName>
    <alternativeName>
        <fullName evidence="12">Hydrogen voltage-gated channel 1</fullName>
    </alternativeName>
</protein>
<gene>
    <name evidence="15" type="ORF">GNI_008900</name>
</gene>
<feature type="domain" description="Ion transport" evidence="14">
    <location>
        <begin position="71"/>
        <end position="190"/>
    </location>
</feature>
<evidence type="ECO:0000256" key="4">
    <source>
        <dbReference type="ARBA" id="ARBA00022475"/>
    </source>
</evidence>
<keyword evidence="8" id="KW-0175">Coiled coil</keyword>
<dbReference type="GeneID" id="22910594"/>
<dbReference type="AlphaFoldDB" id="A0A023BD38"/>
<dbReference type="GO" id="GO:0034702">
    <property type="term" value="C:monoatomic ion channel complex"/>
    <property type="evidence" value="ECO:0007669"/>
    <property type="project" value="UniProtKB-KW"/>
</dbReference>
<accession>A0A023BD38</accession>
<dbReference type="VEuPathDB" id="CryptoDB:GNI_008900"/>
<keyword evidence="7 13" id="KW-1133">Transmembrane helix</keyword>
<dbReference type="InterPro" id="IPR005821">
    <property type="entry name" value="Ion_trans_dom"/>
</dbReference>
<dbReference type="SUPFAM" id="SSF81324">
    <property type="entry name" value="Voltage-gated potassium channels"/>
    <property type="match status" value="1"/>
</dbReference>
<evidence type="ECO:0000313" key="16">
    <source>
        <dbReference type="Proteomes" id="UP000019763"/>
    </source>
</evidence>
<dbReference type="RefSeq" id="XP_011128731.1">
    <property type="nucleotide sequence ID" value="XM_011130429.1"/>
</dbReference>
<dbReference type="PANTHER" id="PTHR46480:SF1">
    <property type="entry name" value="VOLTAGE-GATED HYDROGEN CHANNEL 1"/>
    <property type="match status" value="1"/>
</dbReference>
<comment type="caution">
    <text evidence="15">The sequence shown here is derived from an EMBL/GenBank/DDBJ whole genome shotgun (WGS) entry which is preliminary data.</text>
</comment>
<dbReference type="InterPro" id="IPR027359">
    <property type="entry name" value="Volt_channel_dom_sf"/>
</dbReference>
<evidence type="ECO:0000256" key="2">
    <source>
        <dbReference type="ARBA" id="ARBA00015897"/>
    </source>
</evidence>